<feature type="non-terminal residue" evidence="1">
    <location>
        <position position="53"/>
    </location>
</feature>
<dbReference type="EMBL" id="JBHTHM010000524">
    <property type="protein sequence ID" value="MFD0784729.1"/>
    <property type="molecule type" value="Genomic_DNA"/>
</dbReference>
<proteinExistence type="predicted"/>
<accession>A0ABW3A2I3</accession>
<dbReference type="Proteomes" id="UP001597053">
    <property type="component" value="Unassembled WGS sequence"/>
</dbReference>
<reference evidence="2" key="1">
    <citation type="journal article" date="2019" name="Int. J. Syst. Evol. Microbiol.">
        <title>The Global Catalogue of Microorganisms (GCM) 10K type strain sequencing project: providing services to taxonomists for standard genome sequencing and annotation.</title>
        <authorList>
            <consortium name="The Broad Institute Genomics Platform"/>
            <consortium name="The Broad Institute Genome Sequencing Center for Infectious Disease"/>
            <person name="Wu L."/>
            <person name="Ma J."/>
        </authorList>
    </citation>
    <scope>NUCLEOTIDE SEQUENCE [LARGE SCALE GENOMIC DNA]</scope>
    <source>
        <strain evidence="2">JCM 32148</strain>
    </source>
</reference>
<keyword evidence="2" id="KW-1185">Reference proteome</keyword>
<gene>
    <name evidence="1" type="ORF">ACFQZ8_12525</name>
</gene>
<evidence type="ECO:0000313" key="1">
    <source>
        <dbReference type="EMBL" id="MFD0784729.1"/>
    </source>
</evidence>
<protein>
    <submittedName>
        <fullName evidence="1">C-type cytochrome biogenesis protein CcsB</fullName>
    </submittedName>
</protein>
<sequence>MSALSDQLVTFAILAYLVAMISHAIEFALGNARARVQVAAARPARELVGAGVG</sequence>
<comment type="caution">
    <text evidence="1">The sequence shown here is derived from an EMBL/GenBank/DDBJ whole genome shotgun (WGS) entry which is preliminary data.</text>
</comment>
<organism evidence="1 2">
    <name type="scientific">Micromonospora azadirachtae</name>
    <dbReference type="NCBI Taxonomy" id="1970735"/>
    <lineage>
        <taxon>Bacteria</taxon>
        <taxon>Bacillati</taxon>
        <taxon>Actinomycetota</taxon>
        <taxon>Actinomycetes</taxon>
        <taxon>Micromonosporales</taxon>
        <taxon>Micromonosporaceae</taxon>
        <taxon>Micromonospora</taxon>
    </lineage>
</organism>
<name>A0ABW3A2I3_9ACTN</name>
<evidence type="ECO:0000313" key="2">
    <source>
        <dbReference type="Proteomes" id="UP001597053"/>
    </source>
</evidence>